<dbReference type="SUPFAM" id="SSF55797">
    <property type="entry name" value="PR-1-like"/>
    <property type="match status" value="2"/>
</dbReference>
<dbReference type="Proteomes" id="UP000054324">
    <property type="component" value="Unassembled WGS sequence"/>
</dbReference>
<dbReference type="AlphaFoldDB" id="A0A074YWJ2"/>
<keyword evidence="6" id="KW-1185">Reference proteome</keyword>
<feature type="region of interest" description="Disordered" evidence="1">
    <location>
        <begin position="263"/>
        <end position="284"/>
    </location>
</feature>
<gene>
    <name evidence="5" type="ORF">T265_15685</name>
</gene>
<dbReference type="PANTHER" id="PTHR10334">
    <property type="entry name" value="CYSTEINE-RICH SECRETORY PROTEIN-RELATED"/>
    <property type="match status" value="1"/>
</dbReference>
<dbReference type="SMART" id="SM00198">
    <property type="entry name" value="SCP"/>
    <property type="match status" value="1"/>
</dbReference>
<keyword evidence="3" id="KW-0732">Signal</keyword>
<feature type="domain" description="SCP" evidence="4">
    <location>
        <begin position="23"/>
        <end position="168"/>
    </location>
</feature>
<dbReference type="STRING" id="6198.A0A074YWJ2"/>
<dbReference type="CDD" id="cd05380">
    <property type="entry name" value="CAP_euk"/>
    <property type="match status" value="2"/>
</dbReference>
<accession>A0A074YWJ2</accession>
<sequence length="312" mass="36208">MHINFILFYVTAVSYCIVFSKTPKLTQFVDLHNDGRLRVQKGEVPGHPCARYMPPVEWDEELARKAQEWANKCKAEHNSNENRRTSKFRVVGQNLAMGYDLQAAYEAWFAEYKEYNYATRECVGMCGHYTQAVWNETTHIGCGYAECPSQRWRHIFVCNYGPAEHEVENSYRGDRGSATVRGVRHMSRDSTKMYINFILFYVTAVFYCFVSSETPDLMQFVDLHNDGRLRVQKGEIPGHPCAKYMPLVKWDKGLARKAQKWANKCRPEHDNRKNRKTSKFSVQTGQTRKEVLTGRLQYILNRTTCILPLTCG</sequence>
<reference evidence="5 6" key="1">
    <citation type="submission" date="2013-11" db="EMBL/GenBank/DDBJ databases">
        <title>Opisthorchis viverrini - life in the bile duct.</title>
        <authorList>
            <person name="Young N.D."/>
            <person name="Nagarajan N."/>
            <person name="Lin S.J."/>
            <person name="Korhonen P.K."/>
            <person name="Jex A.R."/>
            <person name="Hall R.S."/>
            <person name="Safavi-Hemami H."/>
            <person name="Kaewkong W."/>
            <person name="Bertrand D."/>
            <person name="Gao S."/>
            <person name="Seet Q."/>
            <person name="Wongkham S."/>
            <person name="Teh B.T."/>
            <person name="Wongkham C."/>
            <person name="Intapan P.M."/>
            <person name="Maleewong W."/>
            <person name="Yang X."/>
            <person name="Hu M."/>
            <person name="Wang Z."/>
            <person name="Hofmann A."/>
            <person name="Sternberg P.W."/>
            <person name="Tan P."/>
            <person name="Wang J."/>
            <person name="Gasser R.B."/>
        </authorList>
    </citation>
    <scope>NUCLEOTIDE SEQUENCE [LARGE SCALE GENOMIC DNA]</scope>
</reference>
<keyword evidence="2" id="KW-0812">Transmembrane</keyword>
<dbReference type="CTD" id="20329850"/>
<organism evidence="5 6">
    <name type="scientific">Opisthorchis viverrini</name>
    <name type="common">Southeast Asian liver fluke</name>
    <dbReference type="NCBI Taxonomy" id="6198"/>
    <lineage>
        <taxon>Eukaryota</taxon>
        <taxon>Metazoa</taxon>
        <taxon>Spiralia</taxon>
        <taxon>Lophotrochozoa</taxon>
        <taxon>Platyhelminthes</taxon>
        <taxon>Trematoda</taxon>
        <taxon>Digenea</taxon>
        <taxon>Opisthorchiida</taxon>
        <taxon>Opisthorchiata</taxon>
        <taxon>Opisthorchiidae</taxon>
        <taxon>Opisthorchis</taxon>
    </lineage>
</organism>
<dbReference type="OrthoDB" id="43654at2759"/>
<protein>
    <recommendedName>
        <fullName evidence="4">SCP domain-containing protein</fullName>
    </recommendedName>
</protein>
<evidence type="ECO:0000313" key="6">
    <source>
        <dbReference type="Proteomes" id="UP000054324"/>
    </source>
</evidence>
<dbReference type="InterPro" id="IPR014044">
    <property type="entry name" value="CAP_dom"/>
</dbReference>
<dbReference type="Gene3D" id="3.40.33.10">
    <property type="entry name" value="CAP"/>
    <property type="match status" value="2"/>
</dbReference>
<dbReference type="KEGG" id="ovi:T265_15685"/>
<dbReference type="InterPro" id="IPR035940">
    <property type="entry name" value="CAP_sf"/>
</dbReference>
<evidence type="ECO:0000256" key="2">
    <source>
        <dbReference type="SAM" id="Phobius"/>
    </source>
</evidence>
<dbReference type="EMBL" id="KL597362">
    <property type="protein sequence ID" value="KER19048.1"/>
    <property type="molecule type" value="Genomic_DNA"/>
</dbReference>
<dbReference type="GeneID" id="20329850"/>
<feature type="transmembrane region" description="Helical" evidence="2">
    <location>
        <begin position="194"/>
        <end position="212"/>
    </location>
</feature>
<dbReference type="InterPro" id="IPR001283">
    <property type="entry name" value="CRISP-related"/>
</dbReference>
<evidence type="ECO:0000259" key="4">
    <source>
        <dbReference type="SMART" id="SM00198"/>
    </source>
</evidence>
<feature type="signal peptide" evidence="3">
    <location>
        <begin position="1"/>
        <end position="16"/>
    </location>
</feature>
<dbReference type="PRINTS" id="PR00838">
    <property type="entry name" value="V5ALLERGEN"/>
</dbReference>
<dbReference type="PRINTS" id="PR00837">
    <property type="entry name" value="V5TPXLIKE"/>
</dbReference>
<feature type="chain" id="PRO_5001705251" description="SCP domain-containing protein" evidence="3">
    <location>
        <begin position="17"/>
        <end position="312"/>
    </location>
</feature>
<dbReference type="Pfam" id="PF00188">
    <property type="entry name" value="CAP"/>
    <property type="match status" value="2"/>
</dbReference>
<proteinExistence type="predicted"/>
<keyword evidence="2" id="KW-1133">Transmembrane helix</keyword>
<evidence type="ECO:0000256" key="1">
    <source>
        <dbReference type="SAM" id="MobiDB-lite"/>
    </source>
</evidence>
<name>A0A074YWJ2_OPIVI</name>
<evidence type="ECO:0000313" key="5">
    <source>
        <dbReference type="EMBL" id="KER19048.1"/>
    </source>
</evidence>
<evidence type="ECO:0000256" key="3">
    <source>
        <dbReference type="SAM" id="SignalP"/>
    </source>
</evidence>
<keyword evidence="2" id="KW-0472">Membrane</keyword>
<dbReference type="InterPro" id="IPR002413">
    <property type="entry name" value="V5_allergen-like"/>
</dbReference>
<dbReference type="RefSeq" id="XP_009177205.1">
    <property type="nucleotide sequence ID" value="XM_009178941.1"/>
</dbReference>